<evidence type="ECO:0000256" key="1">
    <source>
        <dbReference type="SAM" id="Phobius"/>
    </source>
</evidence>
<accession>A0A1B1K5S9</accession>
<evidence type="ECO:0000313" key="3">
    <source>
        <dbReference type="Proteomes" id="UP000186108"/>
    </source>
</evidence>
<keyword evidence="1" id="KW-0472">Membrane</keyword>
<sequence length="44" mass="4520">MYASTLVGVAAMSCPCSVTRTVAMIGWVAVSMTLTALVGVLWAT</sequence>
<proteinExistence type="predicted"/>
<name>A0A1B1K5S9_RHOOP</name>
<reference evidence="2 3" key="1">
    <citation type="submission" date="2014-07" db="EMBL/GenBank/DDBJ databases">
        <authorList>
            <person name="Zhang J.E."/>
            <person name="Yang H."/>
            <person name="Guo J."/>
            <person name="Deng Z."/>
            <person name="Luo H."/>
            <person name="Luo M."/>
            <person name="Zhao B."/>
        </authorList>
    </citation>
    <scope>NUCLEOTIDE SEQUENCE [LARGE SCALE GENOMIC DNA]</scope>
    <source>
        <strain evidence="2 3">1CP</strain>
    </source>
</reference>
<protein>
    <submittedName>
        <fullName evidence="2">Putative membrane protein</fullName>
    </submittedName>
</protein>
<keyword evidence="1" id="KW-0812">Transmembrane</keyword>
<dbReference type="RefSeq" id="WP_269207268.1">
    <property type="nucleotide sequence ID" value="NZ_CP009111.1"/>
</dbReference>
<dbReference type="Proteomes" id="UP000186108">
    <property type="component" value="Chromosome"/>
</dbReference>
<dbReference type="EMBL" id="CP009111">
    <property type="protein sequence ID" value="ANS27970.1"/>
    <property type="molecule type" value="Genomic_DNA"/>
</dbReference>
<gene>
    <name evidence="2" type="ORF">R1CP_16410</name>
</gene>
<feature type="transmembrane region" description="Helical" evidence="1">
    <location>
        <begin position="25"/>
        <end position="43"/>
    </location>
</feature>
<keyword evidence="1" id="KW-1133">Transmembrane helix</keyword>
<organism evidence="2 3">
    <name type="scientific">Rhodococcus opacus</name>
    <name type="common">Nocardia opaca</name>
    <dbReference type="NCBI Taxonomy" id="37919"/>
    <lineage>
        <taxon>Bacteria</taxon>
        <taxon>Bacillati</taxon>
        <taxon>Actinomycetota</taxon>
        <taxon>Actinomycetes</taxon>
        <taxon>Mycobacteriales</taxon>
        <taxon>Nocardiaceae</taxon>
        <taxon>Rhodococcus</taxon>
    </lineage>
</organism>
<dbReference type="AlphaFoldDB" id="A0A1B1K5S9"/>
<evidence type="ECO:0000313" key="2">
    <source>
        <dbReference type="EMBL" id="ANS27970.1"/>
    </source>
</evidence>